<protein>
    <submittedName>
        <fullName evidence="1">Uncharacterized protein</fullName>
    </submittedName>
</protein>
<evidence type="ECO:0000313" key="2">
    <source>
        <dbReference type="Proteomes" id="UP000007800"/>
    </source>
</evidence>
<dbReference type="GeneID" id="9047312"/>
<proteinExistence type="predicted"/>
<gene>
    <name evidence="1" type="ORF">Pmar_PMAR000538</name>
</gene>
<dbReference type="Proteomes" id="UP000007800">
    <property type="component" value="Unassembled WGS sequence"/>
</dbReference>
<dbReference type="RefSeq" id="XP_002771485.1">
    <property type="nucleotide sequence ID" value="XM_002771439.1"/>
</dbReference>
<sequence length="109" mass="12569">MPVLSYRLEQHAWRGLQKANMNAWEVHLHFQHADRALKDLIDDLDSEAAKAFAALFRKRLRFRIFSVKAAQEARAHDFRLLNPESEVAGYPRAVSVFSKKLTARAARSH</sequence>
<dbReference type="InParanoid" id="C5LIW6"/>
<reference evidence="1 2" key="1">
    <citation type="submission" date="2008-07" db="EMBL/GenBank/DDBJ databases">
        <authorList>
            <person name="El-Sayed N."/>
            <person name="Caler E."/>
            <person name="Inman J."/>
            <person name="Amedeo P."/>
            <person name="Hass B."/>
            <person name="Wortman J."/>
        </authorList>
    </citation>
    <scope>NUCLEOTIDE SEQUENCE [LARGE SCALE GENOMIC DNA]</scope>
    <source>
        <strain evidence="2">ATCC 50983 / TXsc</strain>
    </source>
</reference>
<accession>C5LIW6</accession>
<organism evidence="2">
    <name type="scientific">Perkinsus marinus (strain ATCC 50983 / TXsc)</name>
    <dbReference type="NCBI Taxonomy" id="423536"/>
    <lineage>
        <taxon>Eukaryota</taxon>
        <taxon>Sar</taxon>
        <taxon>Alveolata</taxon>
        <taxon>Perkinsozoa</taxon>
        <taxon>Perkinsea</taxon>
        <taxon>Perkinsida</taxon>
        <taxon>Perkinsidae</taxon>
        <taxon>Perkinsus</taxon>
    </lineage>
</organism>
<name>C5LIW6_PERM5</name>
<dbReference type="EMBL" id="GG682245">
    <property type="protein sequence ID" value="EER03301.1"/>
    <property type="molecule type" value="Genomic_DNA"/>
</dbReference>
<evidence type="ECO:0000313" key="1">
    <source>
        <dbReference type="EMBL" id="EER03301.1"/>
    </source>
</evidence>
<dbReference type="AlphaFoldDB" id="C5LIW6"/>
<keyword evidence="2" id="KW-1185">Reference proteome</keyword>